<sequence length="272" mass="29971">MADCTGGRENEGYSVEATAAVRNRLSGLRLESTFKSSSVVDPKNPTKTLKRRSPTQSPPVSEPNAKKEKLSLPPTPPLLRRCISDTFFFNPTPPAPQSPPEPTVTVTPPSPPPPPAPTTNKVSASASDSAINSKPKLRRSVSDPTPRSPKTVSGSDEDDGTPNSKRLSRIKNRVREMSLWFQQVMEVEDHDDGDEEQHHQEQDENGGTSPADQDANQNTNSVSAAEDDCERKFEESVRVERLEECQVIRFRCGCGVPYDFLLAGDNCYYKLM</sequence>
<comment type="caution">
    <text evidence="2">The sequence shown here is derived from an EMBL/GenBank/DDBJ whole genome shotgun (WGS) entry which is preliminary data.</text>
</comment>
<keyword evidence="3" id="KW-1185">Reference proteome</keyword>
<gene>
    <name evidence="2" type="ORF">DVH24_040286</name>
</gene>
<reference evidence="2 3" key="1">
    <citation type="submission" date="2018-10" db="EMBL/GenBank/DDBJ databases">
        <title>A high-quality apple genome assembly.</title>
        <authorList>
            <person name="Hu J."/>
        </authorList>
    </citation>
    <scope>NUCLEOTIDE SEQUENCE [LARGE SCALE GENOMIC DNA]</scope>
    <source>
        <strain evidence="3">cv. HFTH1</strain>
        <tissue evidence="2">Young leaf</tissue>
    </source>
</reference>
<dbReference type="EMBL" id="RDQH01000339">
    <property type="protein sequence ID" value="RXH79139.1"/>
    <property type="molecule type" value="Genomic_DNA"/>
</dbReference>
<organism evidence="2 3">
    <name type="scientific">Malus domestica</name>
    <name type="common">Apple</name>
    <name type="synonym">Pyrus malus</name>
    <dbReference type="NCBI Taxonomy" id="3750"/>
    <lineage>
        <taxon>Eukaryota</taxon>
        <taxon>Viridiplantae</taxon>
        <taxon>Streptophyta</taxon>
        <taxon>Embryophyta</taxon>
        <taxon>Tracheophyta</taxon>
        <taxon>Spermatophyta</taxon>
        <taxon>Magnoliopsida</taxon>
        <taxon>eudicotyledons</taxon>
        <taxon>Gunneridae</taxon>
        <taxon>Pentapetalae</taxon>
        <taxon>rosids</taxon>
        <taxon>fabids</taxon>
        <taxon>Rosales</taxon>
        <taxon>Rosaceae</taxon>
        <taxon>Amygdaloideae</taxon>
        <taxon>Maleae</taxon>
        <taxon>Malus</taxon>
    </lineage>
</organism>
<evidence type="ECO:0000313" key="3">
    <source>
        <dbReference type="Proteomes" id="UP000290289"/>
    </source>
</evidence>
<accession>A0A498I8C6</accession>
<evidence type="ECO:0000256" key="1">
    <source>
        <dbReference type="SAM" id="MobiDB-lite"/>
    </source>
</evidence>
<feature type="compositionally biased region" description="Pro residues" evidence="1">
    <location>
        <begin position="91"/>
        <end position="117"/>
    </location>
</feature>
<feature type="compositionally biased region" description="Polar residues" evidence="1">
    <location>
        <begin position="208"/>
        <end position="223"/>
    </location>
</feature>
<dbReference type="Proteomes" id="UP000290289">
    <property type="component" value="Chromosome 13"/>
</dbReference>
<name>A0A498I8C6_MALDO</name>
<protein>
    <submittedName>
        <fullName evidence="2">Uncharacterized protein</fullName>
    </submittedName>
</protein>
<feature type="compositionally biased region" description="Polar residues" evidence="1">
    <location>
        <begin position="142"/>
        <end position="154"/>
    </location>
</feature>
<feature type="region of interest" description="Disordered" evidence="1">
    <location>
        <begin position="29"/>
        <end position="170"/>
    </location>
</feature>
<dbReference type="AlphaFoldDB" id="A0A498I8C6"/>
<feature type="compositionally biased region" description="Polar residues" evidence="1">
    <location>
        <begin position="120"/>
        <end position="132"/>
    </location>
</feature>
<proteinExistence type="predicted"/>
<feature type="region of interest" description="Disordered" evidence="1">
    <location>
        <begin position="189"/>
        <end position="229"/>
    </location>
</feature>
<evidence type="ECO:0000313" key="2">
    <source>
        <dbReference type="EMBL" id="RXH79139.1"/>
    </source>
</evidence>